<feature type="domain" description="TadE-like" evidence="2">
    <location>
        <begin position="31"/>
        <end position="73"/>
    </location>
</feature>
<dbReference type="Pfam" id="PF07811">
    <property type="entry name" value="TadE"/>
    <property type="match status" value="1"/>
</dbReference>
<keyword evidence="1" id="KW-0472">Membrane</keyword>
<proteinExistence type="predicted"/>
<evidence type="ECO:0000313" key="4">
    <source>
        <dbReference type="Proteomes" id="UP000309061"/>
    </source>
</evidence>
<gene>
    <name evidence="3" type="ORF">H2LOC_005850</name>
</gene>
<dbReference type="InterPro" id="IPR012495">
    <property type="entry name" value="TadE-like_dom"/>
</dbReference>
<evidence type="ECO:0000259" key="2">
    <source>
        <dbReference type="Pfam" id="PF07811"/>
    </source>
</evidence>
<protein>
    <recommendedName>
        <fullName evidence="2">TadE-like domain-containing protein</fullName>
    </recommendedName>
</protein>
<accession>A0A6B8KE28</accession>
<keyword evidence="4" id="KW-1185">Reference proteome</keyword>
<keyword evidence="1" id="KW-0812">Transmembrane</keyword>
<keyword evidence="1" id="KW-1133">Transmembrane helix</keyword>
<evidence type="ECO:0000256" key="1">
    <source>
        <dbReference type="SAM" id="Phobius"/>
    </source>
</evidence>
<dbReference type="Proteomes" id="UP000309061">
    <property type="component" value="Chromosome"/>
</dbReference>
<evidence type="ECO:0000313" key="3">
    <source>
        <dbReference type="EMBL" id="QGM45255.1"/>
    </source>
</evidence>
<name>A0A6B8KE28_9HYPH</name>
<reference evidence="3 4" key="1">
    <citation type="submission" date="2019-11" db="EMBL/GenBank/DDBJ databases">
        <title>The genome sequence of Methylocystis heyeri.</title>
        <authorList>
            <person name="Oshkin I.Y."/>
            <person name="Miroshnikov K."/>
            <person name="Dedysh S.N."/>
        </authorList>
    </citation>
    <scope>NUCLEOTIDE SEQUENCE [LARGE SCALE GENOMIC DNA]</scope>
    <source>
        <strain evidence="3 4">H2</strain>
    </source>
</reference>
<dbReference type="AlphaFoldDB" id="A0A6B8KE28"/>
<dbReference type="OrthoDB" id="7349713at2"/>
<organism evidence="3 4">
    <name type="scientific">Methylocystis heyeri</name>
    <dbReference type="NCBI Taxonomy" id="391905"/>
    <lineage>
        <taxon>Bacteria</taxon>
        <taxon>Pseudomonadati</taxon>
        <taxon>Pseudomonadota</taxon>
        <taxon>Alphaproteobacteria</taxon>
        <taxon>Hyphomicrobiales</taxon>
        <taxon>Methylocystaceae</taxon>
        <taxon>Methylocystis</taxon>
    </lineage>
</organism>
<dbReference type="EMBL" id="CP046052">
    <property type="protein sequence ID" value="QGM45255.1"/>
    <property type="molecule type" value="Genomic_DNA"/>
</dbReference>
<sequence>MNAKLTNPQKRDRAPRRALTAIRCFSRDKSGSTIVEFAMIALPLFFMLIAIIEIGYGNFSQYRLDSAVQSTARLIMTGVVQNTQSNGQSLTAQQFRDQILCPKLPATMNCNNVFVNIQVFSEPTTLGVASPYLQFVNASGTGLVTPALDNTKNSYNIGIGASYVTIQVVYPQPLFATSYLSPDVMTYNGGKARLLQSTATFKNEPFPTN</sequence>
<dbReference type="KEGG" id="mhey:H2LOC_005850"/>
<feature type="transmembrane region" description="Helical" evidence="1">
    <location>
        <begin position="37"/>
        <end position="56"/>
    </location>
</feature>
<dbReference type="RefSeq" id="WP_136495537.1">
    <property type="nucleotide sequence ID" value="NZ_CP046052.1"/>
</dbReference>